<organism evidence="2 3">
    <name type="scientific">Populus tomentosa</name>
    <name type="common">Chinese white poplar</name>
    <dbReference type="NCBI Taxonomy" id="118781"/>
    <lineage>
        <taxon>Eukaryota</taxon>
        <taxon>Viridiplantae</taxon>
        <taxon>Streptophyta</taxon>
        <taxon>Embryophyta</taxon>
        <taxon>Tracheophyta</taxon>
        <taxon>Spermatophyta</taxon>
        <taxon>Magnoliopsida</taxon>
        <taxon>eudicotyledons</taxon>
        <taxon>Gunneridae</taxon>
        <taxon>Pentapetalae</taxon>
        <taxon>rosids</taxon>
        <taxon>fabids</taxon>
        <taxon>Malpighiales</taxon>
        <taxon>Salicaceae</taxon>
        <taxon>Saliceae</taxon>
        <taxon>Populus</taxon>
    </lineage>
</organism>
<evidence type="ECO:0000259" key="1">
    <source>
        <dbReference type="Pfam" id="PF03936"/>
    </source>
</evidence>
<proteinExistence type="predicted"/>
<dbReference type="SFLD" id="SFLDS00005">
    <property type="entry name" value="Isoprenoid_Synthase_Type_I"/>
    <property type="match status" value="1"/>
</dbReference>
<dbReference type="PANTHER" id="PTHR31225">
    <property type="entry name" value="OS04G0344100 PROTEIN-RELATED"/>
    <property type="match status" value="1"/>
</dbReference>
<dbReference type="InterPro" id="IPR050148">
    <property type="entry name" value="Terpene_synthase-like"/>
</dbReference>
<keyword evidence="3" id="KW-1185">Reference proteome</keyword>
<feature type="domain" description="Terpene synthase metal-binding" evidence="1">
    <location>
        <begin position="145"/>
        <end position="374"/>
    </location>
</feature>
<dbReference type="OrthoDB" id="1877784at2759"/>
<dbReference type="Pfam" id="PF00067">
    <property type="entry name" value="p450"/>
    <property type="match status" value="1"/>
</dbReference>
<dbReference type="Proteomes" id="UP000886885">
    <property type="component" value="Chromosome 11D"/>
</dbReference>
<dbReference type="GO" id="GO:0010333">
    <property type="term" value="F:terpene synthase activity"/>
    <property type="evidence" value="ECO:0007669"/>
    <property type="project" value="InterPro"/>
</dbReference>
<dbReference type="Pfam" id="PF03936">
    <property type="entry name" value="Terpene_synth_C"/>
    <property type="match status" value="1"/>
</dbReference>
<evidence type="ECO:0000313" key="3">
    <source>
        <dbReference type="Proteomes" id="UP000886885"/>
    </source>
</evidence>
<name>A0A8X7YM69_POPTO</name>
<protein>
    <recommendedName>
        <fullName evidence="1">Terpene synthase metal-binding domain-containing protein</fullName>
    </recommendedName>
</protein>
<dbReference type="GO" id="GO:0005506">
    <property type="term" value="F:iron ion binding"/>
    <property type="evidence" value="ECO:0007669"/>
    <property type="project" value="InterPro"/>
</dbReference>
<comment type="caution">
    <text evidence="2">The sequence shown here is derived from an EMBL/GenBank/DDBJ whole genome shotgun (WGS) entry which is preliminary data.</text>
</comment>
<dbReference type="GO" id="GO:0016705">
    <property type="term" value="F:oxidoreductase activity, acting on paired donors, with incorporation or reduction of molecular oxygen"/>
    <property type="evidence" value="ECO:0007669"/>
    <property type="project" value="InterPro"/>
</dbReference>
<dbReference type="InterPro" id="IPR005630">
    <property type="entry name" value="Terpene_synthase_metal-bd"/>
</dbReference>
<sequence>MIFSLESGITAKTSIGKKCKNQEAFLPIVEELAKALGGLNMIDIFPSSKFLYMVSPVRSRLERMHREADAILESIISERRANSALTSKTGKNEEDDLLGVLLNLQDHGNLEFQLTTSTIKAIILEMFSGGGDTSSTALEWAMWWKELDFTTKLPFARDRLIECCYIVVLGLFIEPQDALARQILTKSTMLVSILDDINDVHGTVEELEQFTKMIERWDTSMEDLPDYTKVWFEALFVSSSEIEEETTKEGRSYCVSYAKEAEARCFNEDHVPTLEENRKNGVFSCTYPLLTVSSLCGMGKIASKEVFDWLFTHPKILASTSDLFRLIDDVASHEFEQERGHVASSVECCLKQHGVSKQHAHDELTKLVESDWKDINEKPLGVPKKDVLQVFLNMSSTVITMLLQSLEP</sequence>
<dbReference type="InterPro" id="IPR001128">
    <property type="entry name" value="Cyt_P450"/>
</dbReference>
<dbReference type="EMBL" id="JAAWWB010000022">
    <property type="protein sequence ID" value="KAG6755383.1"/>
    <property type="molecule type" value="Genomic_DNA"/>
</dbReference>
<dbReference type="GO" id="GO:0000287">
    <property type="term" value="F:magnesium ion binding"/>
    <property type="evidence" value="ECO:0007669"/>
    <property type="project" value="InterPro"/>
</dbReference>
<dbReference type="PANTHER" id="PTHR31225:SF113">
    <property type="entry name" value="TERPENE SYNTHASE 3-RELATED"/>
    <property type="match status" value="1"/>
</dbReference>
<gene>
    <name evidence="2" type="ORF">POTOM_041204</name>
</gene>
<dbReference type="SFLD" id="SFLDG01019">
    <property type="entry name" value="Terpene_Cyclase_Like_1_C_Termi"/>
    <property type="match status" value="1"/>
</dbReference>
<dbReference type="GO" id="GO:0016114">
    <property type="term" value="P:terpenoid biosynthetic process"/>
    <property type="evidence" value="ECO:0007669"/>
    <property type="project" value="InterPro"/>
</dbReference>
<accession>A0A8X7YM69</accession>
<dbReference type="AlphaFoldDB" id="A0A8X7YM69"/>
<reference evidence="2" key="1">
    <citation type="journal article" date="2020" name="bioRxiv">
        <title>Hybrid origin of Populus tomentosa Carr. identified through genome sequencing and phylogenomic analysis.</title>
        <authorList>
            <person name="An X."/>
            <person name="Gao K."/>
            <person name="Chen Z."/>
            <person name="Li J."/>
            <person name="Yang X."/>
            <person name="Yang X."/>
            <person name="Zhou J."/>
            <person name="Guo T."/>
            <person name="Zhao T."/>
            <person name="Huang S."/>
            <person name="Miao D."/>
            <person name="Khan W.U."/>
            <person name="Rao P."/>
            <person name="Ye M."/>
            <person name="Lei B."/>
            <person name="Liao W."/>
            <person name="Wang J."/>
            <person name="Ji L."/>
            <person name="Li Y."/>
            <person name="Guo B."/>
            <person name="Mustafa N.S."/>
            <person name="Li S."/>
            <person name="Yun Q."/>
            <person name="Keller S.R."/>
            <person name="Mao J."/>
            <person name="Zhang R."/>
            <person name="Strauss S.H."/>
        </authorList>
    </citation>
    <scope>NUCLEOTIDE SEQUENCE</scope>
    <source>
        <strain evidence="2">GM15</strain>
        <tissue evidence="2">Leaf</tissue>
    </source>
</reference>
<evidence type="ECO:0000313" key="2">
    <source>
        <dbReference type="EMBL" id="KAG6755383.1"/>
    </source>
</evidence>
<dbReference type="InterPro" id="IPR034741">
    <property type="entry name" value="Terpene_cyclase-like_1_C"/>
</dbReference>
<dbReference type="GO" id="GO:0020037">
    <property type="term" value="F:heme binding"/>
    <property type="evidence" value="ECO:0007669"/>
    <property type="project" value="InterPro"/>
</dbReference>
<dbReference type="GO" id="GO:0004497">
    <property type="term" value="F:monooxygenase activity"/>
    <property type="evidence" value="ECO:0007669"/>
    <property type="project" value="InterPro"/>
</dbReference>